<dbReference type="Pfam" id="PF17202">
    <property type="entry name" value="sCache_3_3"/>
    <property type="match status" value="1"/>
</dbReference>
<evidence type="ECO:0000256" key="4">
    <source>
        <dbReference type="ARBA" id="ARBA00022989"/>
    </source>
</evidence>
<dbReference type="SUPFAM" id="SSF58104">
    <property type="entry name" value="Methyl-accepting chemotaxis protein (MCP) signaling domain"/>
    <property type="match status" value="1"/>
</dbReference>
<dbReference type="PATRIC" id="fig|552518.3.peg.3365"/>
<keyword evidence="5 9" id="KW-0472">Membrane</keyword>
<sequence>MTFFLRKKISLTQRLITIFIALSLIISVSVVGSSYFIIRAALSHDAESALGRNSNLLKTLIAHRGKLEIADGKLALGGKPLTGDFTLVDEFARLSGAGATIFQGDQRISTSVTDANGMRIVGTRMAPGAAYDSVFRDKQAYQGQVPILGKPYLTHYEPILDSARNVIGVLYVGVPLAQVDAESAKILEENLLVVALIVLLGAGIIAWVVRGQMRHVSYLAGLFKVLQTQTEPLHIADTDRTDEIGTLARALVDYSEQLQRARSLAEDEKRHTEEQLRRKATVEKAIAGFSASVDQVITSVVSASEQLYQNSETLNQNAALTSHHSGDVATAAHQATGNVQTVASATEELNASIREIARQIGQAATIAGTAVDEARQTGAVVHTLSEAGQRIGEVVSLITDIAAQTNLLALNATIEAARAGEAGKGFAVVAAEVKSLAGQTARATDDIHAQISAIQAATGQAVGAIGAIAQTIERINTLNLGVKSAVEQQSAATAEIARNVNEAASSTENMSEITREMSAAATQTGATAADIRAAVANLTGQASALRADVARFFTAVKAEGAA</sequence>
<dbReference type="SMART" id="SM00283">
    <property type="entry name" value="MA"/>
    <property type="match status" value="1"/>
</dbReference>
<evidence type="ECO:0000256" key="1">
    <source>
        <dbReference type="ARBA" id="ARBA00004651"/>
    </source>
</evidence>
<feature type="transmembrane region" description="Helical" evidence="9">
    <location>
        <begin position="15"/>
        <end position="38"/>
    </location>
</feature>
<feature type="domain" description="Methyl-accepting transducer" evidence="10">
    <location>
        <begin position="310"/>
        <end position="532"/>
    </location>
</feature>
<evidence type="ECO:0000259" key="10">
    <source>
        <dbReference type="PROSITE" id="PS50111"/>
    </source>
</evidence>
<protein>
    <recommendedName>
        <fullName evidence="10">Methyl-accepting transducer domain-containing protein</fullName>
    </recommendedName>
</protein>
<keyword evidence="4 9" id="KW-1133">Transmembrane helix</keyword>
<evidence type="ECO:0000256" key="7">
    <source>
        <dbReference type="ARBA" id="ARBA00029447"/>
    </source>
</evidence>
<dbReference type="InterPro" id="IPR033463">
    <property type="entry name" value="sCache_3"/>
</dbReference>
<dbReference type="PANTHER" id="PTHR32089">
    <property type="entry name" value="METHYL-ACCEPTING CHEMOTAXIS PROTEIN MCPB"/>
    <property type="match status" value="1"/>
</dbReference>
<comment type="caution">
    <text evidence="11">The sequence shown here is derived from an EMBL/GenBank/DDBJ whole genome shotgun (WGS) entry which is preliminary data.</text>
</comment>
<dbReference type="Proteomes" id="UP000033774">
    <property type="component" value="Unassembled WGS sequence"/>
</dbReference>
<keyword evidence="3 9" id="KW-0812">Transmembrane</keyword>
<dbReference type="InterPro" id="IPR004090">
    <property type="entry name" value="Chemotax_Me-accpt_rcpt"/>
</dbReference>
<keyword evidence="12" id="KW-1185">Reference proteome</keyword>
<keyword evidence="2" id="KW-1003">Cell membrane</keyword>
<gene>
    <name evidence="11" type="ORF">VZ95_16875</name>
</gene>
<name>A0A0F3IPE7_9PROT</name>
<evidence type="ECO:0000256" key="3">
    <source>
        <dbReference type="ARBA" id="ARBA00022692"/>
    </source>
</evidence>
<dbReference type="GO" id="GO:0007165">
    <property type="term" value="P:signal transduction"/>
    <property type="evidence" value="ECO:0007669"/>
    <property type="project" value="UniProtKB-KW"/>
</dbReference>
<evidence type="ECO:0000256" key="6">
    <source>
        <dbReference type="ARBA" id="ARBA00023224"/>
    </source>
</evidence>
<dbReference type="GO" id="GO:0005886">
    <property type="term" value="C:plasma membrane"/>
    <property type="evidence" value="ECO:0007669"/>
    <property type="project" value="UniProtKB-SubCell"/>
</dbReference>
<organism evidence="11 12">
    <name type="scientific">Elstera litoralis</name>
    <dbReference type="NCBI Taxonomy" id="552518"/>
    <lineage>
        <taxon>Bacteria</taxon>
        <taxon>Pseudomonadati</taxon>
        <taxon>Pseudomonadota</taxon>
        <taxon>Alphaproteobacteria</taxon>
        <taxon>Rhodospirillales</taxon>
        <taxon>Rhodospirillaceae</taxon>
        <taxon>Elstera</taxon>
    </lineage>
</organism>
<dbReference type="SUPFAM" id="SSF103190">
    <property type="entry name" value="Sensory domain-like"/>
    <property type="match status" value="1"/>
</dbReference>
<dbReference type="PROSITE" id="PS50111">
    <property type="entry name" value="CHEMOTAXIS_TRANSDUC_2"/>
    <property type="match status" value="1"/>
</dbReference>
<proteinExistence type="inferred from homology"/>
<evidence type="ECO:0000256" key="9">
    <source>
        <dbReference type="SAM" id="Phobius"/>
    </source>
</evidence>
<dbReference type="InterPro" id="IPR029151">
    <property type="entry name" value="Sensor-like_sf"/>
</dbReference>
<dbReference type="OrthoDB" id="8320983at2"/>
<evidence type="ECO:0000256" key="8">
    <source>
        <dbReference type="PROSITE-ProRule" id="PRU00284"/>
    </source>
</evidence>
<reference evidence="11 12" key="1">
    <citation type="submission" date="2015-03" db="EMBL/GenBank/DDBJ databases">
        <title>Draft genome sequence of Elstera litoralis.</title>
        <authorList>
            <person name="Rahalkar M.C."/>
            <person name="Dhakephalkar P.K."/>
            <person name="Pore S.D."/>
            <person name="Arora P."/>
            <person name="Kapse N.G."/>
            <person name="Pandit P.S."/>
        </authorList>
    </citation>
    <scope>NUCLEOTIDE SEQUENCE [LARGE SCALE GENOMIC DNA]</scope>
    <source>
        <strain evidence="11 12">Dia-1</strain>
    </source>
</reference>
<accession>A0A0F3IPE7</accession>
<dbReference type="Pfam" id="PF00015">
    <property type="entry name" value="MCPsignal"/>
    <property type="match status" value="1"/>
</dbReference>
<comment type="similarity">
    <text evidence="7">Belongs to the methyl-accepting chemotaxis (MCP) protein family.</text>
</comment>
<feature type="transmembrane region" description="Helical" evidence="9">
    <location>
        <begin position="191"/>
        <end position="209"/>
    </location>
</feature>
<dbReference type="InterPro" id="IPR004089">
    <property type="entry name" value="MCPsignal_dom"/>
</dbReference>
<evidence type="ECO:0000313" key="11">
    <source>
        <dbReference type="EMBL" id="KJV08581.1"/>
    </source>
</evidence>
<dbReference type="EMBL" id="LAJY01000529">
    <property type="protein sequence ID" value="KJV08581.1"/>
    <property type="molecule type" value="Genomic_DNA"/>
</dbReference>
<dbReference type="Gene3D" id="1.10.287.950">
    <property type="entry name" value="Methyl-accepting chemotaxis protein"/>
    <property type="match status" value="1"/>
</dbReference>
<keyword evidence="6 8" id="KW-0807">Transducer</keyword>
<dbReference type="GO" id="GO:0004888">
    <property type="term" value="F:transmembrane signaling receptor activity"/>
    <property type="evidence" value="ECO:0007669"/>
    <property type="project" value="InterPro"/>
</dbReference>
<evidence type="ECO:0000313" key="12">
    <source>
        <dbReference type="Proteomes" id="UP000033774"/>
    </source>
</evidence>
<evidence type="ECO:0000256" key="5">
    <source>
        <dbReference type="ARBA" id="ARBA00023136"/>
    </source>
</evidence>
<dbReference type="PRINTS" id="PR00260">
    <property type="entry name" value="CHEMTRNSDUCR"/>
</dbReference>
<dbReference type="GO" id="GO:0006935">
    <property type="term" value="P:chemotaxis"/>
    <property type="evidence" value="ECO:0007669"/>
    <property type="project" value="InterPro"/>
</dbReference>
<evidence type="ECO:0000256" key="2">
    <source>
        <dbReference type="ARBA" id="ARBA00022475"/>
    </source>
</evidence>
<dbReference type="PANTHER" id="PTHR32089:SF112">
    <property type="entry name" value="LYSOZYME-LIKE PROTEIN-RELATED"/>
    <property type="match status" value="1"/>
</dbReference>
<dbReference type="Gene3D" id="6.10.340.10">
    <property type="match status" value="1"/>
</dbReference>
<comment type="subcellular location">
    <subcellularLocation>
        <location evidence="1">Cell membrane</location>
        <topology evidence="1">Multi-pass membrane protein</topology>
    </subcellularLocation>
</comment>
<dbReference type="AlphaFoldDB" id="A0A0F3IPE7"/>